<dbReference type="SMART" id="SM00184">
    <property type="entry name" value="RING"/>
    <property type="match status" value="1"/>
</dbReference>
<reference evidence="6" key="1">
    <citation type="submission" date="2020-08" db="EMBL/GenBank/DDBJ databases">
        <title>Multicomponent nature underlies the extraordinary mechanical properties of spider dragline silk.</title>
        <authorList>
            <person name="Kono N."/>
            <person name="Nakamura H."/>
            <person name="Mori M."/>
            <person name="Yoshida Y."/>
            <person name="Ohtoshi R."/>
            <person name="Malay A.D."/>
            <person name="Moran D.A.P."/>
            <person name="Tomita M."/>
            <person name="Numata K."/>
            <person name="Arakawa K."/>
        </authorList>
    </citation>
    <scope>NUCLEOTIDE SEQUENCE</scope>
</reference>
<dbReference type="InterPro" id="IPR050731">
    <property type="entry name" value="HRD1_E3_ubiq-ligases"/>
</dbReference>
<dbReference type="SUPFAM" id="SSF57850">
    <property type="entry name" value="RING/U-box"/>
    <property type="match status" value="1"/>
</dbReference>
<dbReference type="GO" id="GO:0061630">
    <property type="term" value="F:ubiquitin protein ligase activity"/>
    <property type="evidence" value="ECO:0007669"/>
    <property type="project" value="TreeGrafter"/>
</dbReference>
<evidence type="ECO:0000256" key="3">
    <source>
        <dbReference type="ARBA" id="ARBA00022833"/>
    </source>
</evidence>
<comment type="caution">
    <text evidence="6">The sequence shown here is derived from an EMBL/GenBank/DDBJ whole genome shotgun (WGS) entry which is preliminary data.</text>
</comment>
<evidence type="ECO:0000259" key="5">
    <source>
        <dbReference type="PROSITE" id="PS50089"/>
    </source>
</evidence>
<keyword evidence="2 4" id="KW-0863">Zinc-finger</keyword>
<dbReference type="OrthoDB" id="8062037at2759"/>
<dbReference type="GO" id="GO:0008270">
    <property type="term" value="F:zinc ion binding"/>
    <property type="evidence" value="ECO:0007669"/>
    <property type="project" value="UniProtKB-KW"/>
</dbReference>
<dbReference type="PROSITE" id="PS50089">
    <property type="entry name" value="ZF_RING_2"/>
    <property type="match status" value="1"/>
</dbReference>
<dbReference type="Pfam" id="PF13639">
    <property type="entry name" value="zf-RING_2"/>
    <property type="match status" value="1"/>
</dbReference>
<dbReference type="AlphaFoldDB" id="A0A8X6M6J6"/>
<sequence length="217" mass="25303">MDQSNATSAFPLLTPLAESFHAFAFTMSNMKGDHTSAKVDFFYRKKDTDTFFKFLQDFRHRLLALKRSEVLPLNLSYQDLLSQHLKQVHPTHDPSHVPNMREYVRVEIEPIQFDEEYAEQLAEKGYGAWNENGSQSLDRWRAFAQTLMDSVYAYNWPPSAYQAAEQCPICLQTMVWTKPTVCGHVFHVHCLMKYVLRHNNTCPLCRYPLPVVDDYDD</sequence>
<dbReference type="InterPro" id="IPR013083">
    <property type="entry name" value="Znf_RING/FYVE/PHD"/>
</dbReference>
<evidence type="ECO:0000256" key="1">
    <source>
        <dbReference type="ARBA" id="ARBA00022723"/>
    </source>
</evidence>
<evidence type="ECO:0000313" key="6">
    <source>
        <dbReference type="EMBL" id="GFS29877.1"/>
    </source>
</evidence>
<keyword evidence="7" id="KW-1185">Reference proteome</keyword>
<dbReference type="Proteomes" id="UP000887013">
    <property type="component" value="Unassembled WGS sequence"/>
</dbReference>
<dbReference type="EMBL" id="BMAW01087456">
    <property type="protein sequence ID" value="GFS29877.1"/>
    <property type="molecule type" value="Genomic_DNA"/>
</dbReference>
<proteinExistence type="predicted"/>
<evidence type="ECO:0000256" key="2">
    <source>
        <dbReference type="ARBA" id="ARBA00022771"/>
    </source>
</evidence>
<protein>
    <recommendedName>
        <fullName evidence="5">RING-type domain-containing protein</fullName>
    </recommendedName>
</protein>
<organism evidence="6 7">
    <name type="scientific">Nephila pilipes</name>
    <name type="common">Giant wood spider</name>
    <name type="synonym">Nephila maculata</name>
    <dbReference type="NCBI Taxonomy" id="299642"/>
    <lineage>
        <taxon>Eukaryota</taxon>
        <taxon>Metazoa</taxon>
        <taxon>Ecdysozoa</taxon>
        <taxon>Arthropoda</taxon>
        <taxon>Chelicerata</taxon>
        <taxon>Arachnida</taxon>
        <taxon>Araneae</taxon>
        <taxon>Araneomorphae</taxon>
        <taxon>Entelegynae</taxon>
        <taxon>Araneoidea</taxon>
        <taxon>Nephilidae</taxon>
        <taxon>Nephila</taxon>
    </lineage>
</organism>
<dbReference type="GO" id="GO:0043161">
    <property type="term" value="P:proteasome-mediated ubiquitin-dependent protein catabolic process"/>
    <property type="evidence" value="ECO:0007669"/>
    <property type="project" value="TreeGrafter"/>
</dbReference>
<accession>A0A8X6M6J6</accession>
<keyword evidence="3" id="KW-0862">Zinc</keyword>
<dbReference type="GO" id="GO:0012505">
    <property type="term" value="C:endomembrane system"/>
    <property type="evidence" value="ECO:0007669"/>
    <property type="project" value="TreeGrafter"/>
</dbReference>
<dbReference type="PANTHER" id="PTHR22763">
    <property type="entry name" value="RING ZINC FINGER PROTEIN"/>
    <property type="match status" value="1"/>
</dbReference>
<dbReference type="PANTHER" id="PTHR22763:SF162">
    <property type="entry name" value="TRANSMEMBRANE E3 UBIQUITIN-PROTEIN LIGASE 1"/>
    <property type="match status" value="1"/>
</dbReference>
<evidence type="ECO:0000313" key="7">
    <source>
        <dbReference type="Proteomes" id="UP000887013"/>
    </source>
</evidence>
<dbReference type="InterPro" id="IPR001841">
    <property type="entry name" value="Znf_RING"/>
</dbReference>
<feature type="domain" description="RING-type" evidence="5">
    <location>
        <begin position="167"/>
        <end position="206"/>
    </location>
</feature>
<gene>
    <name evidence="6" type="ORF">NPIL_235161</name>
</gene>
<dbReference type="Gene3D" id="3.30.40.10">
    <property type="entry name" value="Zinc/RING finger domain, C3HC4 (zinc finger)"/>
    <property type="match status" value="1"/>
</dbReference>
<name>A0A8X6M6J6_NEPPI</name>
<evidence type="ECO:0000256" key="4">
    <source>
        <dbReference type="PROSITE-ProRule" id="PRU00175"/>
    </source>
</evidence>
<keyword evidence="1" id="KW-0479">Metal-binding</keyword>